<evidence type="ECO:0000313" key="3">
    <source>
        <dbReference type="Proteomes" id="UP001202328"/>
    </source>
</evidence>
<keyword evidence="3" id="KW-1185">Reference proteome</keyword>
<accession>A0AAD4XMC6</accession>
<name>A0AAD4XMC6_9MAGN</name>
<dbReference type="AlphaFoldDB" id="A0AAD4XMC6"/>
<proteinExistence type="predicted"/>
<feature type="region of interest" description="Disordered" evidence="1">
    <location>
        <begin position="1"/>
        <end position="29"/>
    </location>
</feature>
<feature type="non-terminal residue" evidence="2">
    <location>
        <position position="125"/>
    </location>
</feature>
<evidence type="ECO:0000256" key="1">
    <source>
        <dbReference type="SAM" id="MobiDB-lite"/>
    </source>
</evidence>
<feature type="compositionally biased region" description="Basic and acidic residues" evidence="1">
    <location>
        <begin position="20"/>
        <end position="29"/>
    </location>
</feature>
<organism evidence="2 3">
    <name type="scientific">Papaver atlanticum</name>
    <dbReference type="NCBI Taxonomy" id="357466"/>
    <lineage>
        <taxon>Eukaryota</taxon>
        <taxon>Viridiplantae</taxon>
        <taxon>Streptophyta</taxon>
        <taxon>Embryophyta</taxon>
        <taxon>Tracheophyta</taxon>
        <taxon>Spermatophyta</taxon>
        <taxon>Magnoliopsida</taxon>
        <taxon>Ranunculales</taxon>
        <taxon>Papaveraceae</taxon>
        <taxon>Papaveroideae</taxon>
        <taxon>Papaver</taxon>
    </lineage>
</organism>
<protein>
    <submittedName>
        <fullName evidence="2">Uncharacterized protein</fullName>
    </submittedName>
</protein>
<dbReference type="EMBL" id="JAJJMB010008074">
    <property type="protein sequence ID" value="KAI3925605.1"/>
    <property type="molecule type" value="Genomic_DNA"/>
</dbReference>
<comment type="caution">
    <text evidence="2">The sequence shown here is derived from an EMBL/GenBank/DDBJ whole genome shotgun (WGS) entry which is preliminary data.</text>
</comment>
<evidence type="ECO:0000313" key="2">
    <source>
        <dbReference type="EMBL" id="KAI3925605.1"/>
    </source>
</evidence>
<sequence length="125" mass="13827">MADSDVDSADSCVQGFAGKNESKTDDHQGWIDSWYKGTEAPPHADNFIPPCYVYTDGYYKKGRKGGHGVIIRDDEGKPIVASAVASTEAVSFLYHQLQGVTRGVELALEYSFDDVGKLRRRRQPN</sequence>
<gene>
    <name evidence="2" type="ORF">MKW98_001459</name>
</gene>
<dbReference type="Proteomes" id="UP001202328">
    <property type="component" value="Unassembled WGS sequence"/>
</dbReference>
<reference evidence="2" key="1">
    <citation type="submission" date="2022-04" db="EMBL/GenBank/DDBJ databases">
        <title>A functionally conserved STORR gene fusion in Papaver species that diverged 16.8 million years ago.</title>
        <authorList>
            <person name="Catania T."/>
        </authorList>
    </citation>
    <scope>NUCLEOTIDE SEQUENCE</scope>
    <source>
        <strain evidence="2">S-188037</strain>
    </source>
</reference>